<protein>
    <submittedName>
        <fullName evidence="1">Uncharacterized protein</fullName>
    </submittedName>
</protein>
<dbReference type="PANTHER" id="PTHR33115">
    <property type="entry name" value="ARM REPEAT SUPERFAMILY PROTEIN"/>
    <property type="match status" value="1"/>
</dbReference>
<name>A9NWN7_PICSI</name>
<sequence>MDFVTYSVELVQSSGGHGELTGTRVLSALVNSDRFAEETLRAIGTMSDVVEKLIEMLNWKNHHEQEIRRAAAEIITKLVRKNRNCIRVAAIAGSLESIASLLYDSKQIEIHSRDYDNTNNLHRQYGDPYLGEYEYSVFSLLGLRILKNLAKDHVNCAKIGSSKDLLPKIIGLAEINPNTPKSEIKTVKLALHLVRMLASSTGFTGKILRKEISEIVFAISNLRDILHYREISTHGLQILAIDTLTSLALDDEGRESIGSTGGVLRDLFSMFFMDRNIDGGGDDETTTKLVTKAGEALALLALESKNNCRRMISIDLQNRTKYESNLIAQLVSVLEDEIQGMHAARILRNLCAYTETDYAELYEVTTAAAQAVKFSMEKRGAHQEAAIGLAAQIFKFMTELKFNRVFKEWRAVTKRLLISELVEVFRRHPRPSKEVASIRRFSIELLIAVMEKDDKAALEERTDLVNALEGVMETTSEMESYSTFSGSVGLSRHRIPIHSLVQSAMELLRD</sequence>
<dbReference type="InterPro" id="IPR016024">
    <property type="entry name" value="ARM-type_fold"/>
</dbReference>
<organism evidence="1">
    <name type="scientific">Picea sitchensis</name>
    <name type="common">Sitka spruce</name>
    <name type="synonym">Pinus sitchensis</name>
    <dbReference type="NCBI Taxonomy" id="3332"/>
    <lineage>
        <taxon>Eukaryota</taxon>
        <taxon>Viridiplantae</taxon>
        <taxon>Streptophyta</taxon>
        <taxon>Embryophyta</taxon>
        <taxon>Tracheophyta</taxon>
        <taxon>Spermatophyta</taxon>
        <taxon>Pinopsida</taxon>
        <taxon>Pinidae</taxon>
        <taxon>Conifers I</taxon>
        <taxon>Pinales</taxon>
        <taxon>Pinaceae</taxon>
        <taxon>Picea</taxon>
    </lineage>
</organism>
<dbReference type="Gene3D" id="1.25.10.10">
    <property type="entry name" value="Leucine-rich Repeat Variant"/>
    <property type="match status" value="1"/>
</dbReference>
<accession>A9NWN7</accession>
<dbReference type="InterPro" id="IPR011989">
    <property type="entry name" value="ARM-like"/>
</dbReference>
<dbReference type="SUPFAM" id="SSF48371">
    <property type="entry name" value="ARM repeat"/>
    <property type="match status" value="1"/>
</dbReference>
<evidence type="ECO:0000313" key="1">
    <source>
        <dbReference type="EMBL" id="ABK25048.1"/>
    </source>
</evidence>
<dbReference type="AlphaFoldDB" id="A9NWN7"/>
<dbReference type="EMBL" id="EF085752">
    <property type="protein sequence ID" value="ABK25048.1"/>
    <property type="molecule type" value="mRNA"/>
</dbReference>
<reference evidence="1" key="1">
    <citation type="journal article" date="2008" name="BMC Genomics">
        <title>A conifer genomics resource of 200,000 spruce (Picea spp.) ESTs and 6,464 high-quality, sequence-finished full-length cDNAs for Sitka spruce (Picea sitchensis).</title>
        <authorList>
            <person name="Ralph S.G."/>
            <person name="Chun H.J."/>
            <person name="Kolosova N."/>
            <person name="Cooper D."/>
            <person name="Oddy C."/>
            <person name="Ritland C.E."/>
            <person name="Kirkpatrick R."/>
            <person name="Moore R."/>
            <person name="Barber S."/>
            <person name="Holt R.A."/>
            <person name="Jones S.J."/>
            <person name="Marra M.A."/>
            <person name="Douglas C.J."/>
            <person name="Ritland K."/>
            <person name="Bohlmann J."/>
        </authorList>
    </citation>
    <scope>NUCLEOTIDE SEQUENCE</scope>
    <source>
        <tissue evidence="1">Green portion of the leader tissue</tissue>
    </source>
</reference>
<dbReference type="PANTHER" id="PTHR33115:SF50">
    <property type="entry name" value="ARM REPEAT SUPERFAMILY PROTEIN"/>
    <property type="match status" value="1"/>
</dbReference>
<proteinExistence type="evidence at transcript level"/>